<sequence>MRRHFTHATTRPVSGSGPNSADAAATRDWESVRASADIQFAPMPPIKPPATPAWLEWLGKALRAVFGPLAEWLIVAWPWIQRGLVVLAVLLVLFLAWRLLGPLIARWRGRASPDETWTPSREEALALLEDADRLAAQGRFGEAAHLLLLRSVGQIRARRPGTLVPASTAREIASLPQLPQGARTAFAVIAERVERCLFALRDLDAGDWQTARAAYAEFALADLRA</sequence>
<comment type="caution">
    <text evidence="3">The sequence shown here is derived from an EMBL/GenBank/DDBJ whole genome shotgun (WGS) entry which is preliminary data.</text>
</comment>
<dbReference type="EMBL" id="JACHLR010000003">
    <property type="protein sequence ID" value="MBB4857609.1"/>
    <property type="molecule type" value="Genomic_DNA"/>
</dbReference>
<feature type="transmembrane region" description="Helical" evidence="2">
    <location>
        <begin position="79"/>
        <end position="100"/>
    </location>
</feature>
<evidence type="ECO:0000313" key="3">
    <source>
        <dbReference type="EMBL" id="MBB4857609.1"/>
    </source>
</evidence>
<protein>
    <recommendedName>
        <fullName evidence="5">DUF4129 domain-containing protein</fullName>
    </recommendedName>
</protein>
<keyword evidence="2" id="KW-0812">Transmembrane</keyword>
<name>A0A7W7K7E7_9SPHN</name>
<keyword evidence="4" id="KW-1185">Reference proteome</keyword>
<proteinExistence type="predicted"/>
<reference evidence="3 4" key="1">
    <citation type="submission" date="2020-08" db="EMBL/GenBank/DDBJ databases">
        <title>Functional genomics of gut bacteria from endangered species of beetles.</title>
        <authorList>
            <person name="Carlos-Shanley C."/>
        </authorList>
    </citation>
    <scope>NUCLEOTIDE SEQUENCE [LARGE SCALE GENOMIC DNA]</scope>
    <source>
        <strain evidence="3 4">S00245</strain>
    </source>
</reference>
<dbReference type="AlphaFoldDB" id="A0A7W7K7E7"/>
<keyword evidence="2" id="KW-0472">Membrane</keyword>
<accession>A0A7W7K7E7</accession>
<evidence type="ECO:0000313" key="4">
    <source>
        <dbReference type="Proteomes" id="UP000555448"/>
    </source>
</evidence>
<evidence type="ECO:0008006" key="5">
    <source>
        <dbReference type="Google" id="ProtNLM"/>
    </source>
</evidence>
<dbReference type="Proteomes" id="UP000555448">
    <property type="component" value="Unassembled WGS sequence"/>
</dbReference>
<keyword evidence="2" id="KW-1133">Transmembrane helix</keyword>
<evidence type="ECO:0000256" key="2">
    <source>
        <dbReference type="SAM" id="Phobius"/>
    </source>
</evidence>
<gene>
    <name evidence="3" type="ORF">HNO88_000920</name>
</gene>
<feature type="region of interest" description="Disordered" evidence="1">
    <location>
        <begin position="1"/>
        <end position="26"/>
    </location>
</feature>
<evidence type="ECO:0000256" key="1">
    <source>
        <dbReference type="SAM" id="MobiDB-lite"/>
    </source>
</evidence>
<feature type="compositionally biased region" description="Polar residues" evidence="1">
    <location>
        <begin position="7"/>
        <end position="19"/>
    </location>
</feature>
<dbReference type="RefSeq" id="WP_221419830.1">
    <property type="nucleotide sequence ID" value="NZ_JACHLR010000003.1"/>
</dbReference>
<organism evidence="3 4">
    <name type="scientific">Novosphingobium chloroacetimidivorans</name>
    <dbReference type="NCBI Taxonomy" id="1428314"/>
    <lineage>
        <taxon>Bacteria</taxon>
        <taxon>Pseudomonadati</taxon>
        <taxon>Pseudomonadota</taxon>
        <taxon>Alphaproteobacteria</taxon>
        <taxon>Sphingomonadales</taxon>
        <taxon>Sphingomonadaceae</taxon>
        <taxon>Novosphingobium</taxon>
    </lineage>
</organism>